<dbReference type="Pfam" id="PF00877">
    <property type="entry name" value="NLPC_P60"/>
    <property type="match status" value="1"/>
</dbReference>
<dbReference type="SUPFAM" id="SSF54001">
    <property type="entry name" value="Cysteine proteinases"/>
    <property type="match status" value="1"/>
</dbReference>
<evidence type="ECO:0000256" key="2">
    <source>
        <dbReference type="ARBA" id="ARBA00022670"/>
    </source>
</evidence>
<dbReference type="Gene3D" id="6.10.250.3150">
    <property type="match status" value="1"/>
</dbReference>
<evidence type="ECO:0000259" key="7">
    <source>
        <dbReference type="PROSITE" id="PS51935"/>
    </source>
</evidence>
<feature type="domain" description="NlpC/P60" evidence="7">
    <location>
        <begin position="203"/>
        <end position="321"/>
    </location>
</feature>
<evidence type="ECO:0000313" key="8">
    <source>
        <dbReference type="EMBL" id="MFG1703745.1"/>
    </source>
</evidence>
<dbReference type="InterPro" id="IPR038765">
    <property type="entry name" value="Papain-like_cys_pep_sf"/>
</dbReference>
<dbReference type="RefSeq" id="WP_393164417.1">
    <property type="nucleotide sequence ID" value="NZ_JBICRM010000005.1"/>
</dbReference>
<dbReference type="Proteomes" id="UP001603978">
    <property type="component" value="Unassembled WGS sequence"/>
</dbReference>
<proteinExistence type="inferred from homology"/>
<accession>A0ABW7A8T3</accession>
<evidence type="ECO:0000256" key="1">
    <source>
        <dbReference type="ARBA" id="ARBA00007074"/>
    </source>
</evidence>
<keyword evidence="2" id="KW-0645">Protease</keyword>
<dbReference type="PROSITE" id="PS51935">
    <property type="entry name" value="NLPC_P60"/>
    <property type="match status" value="1"/>
</dbReference>
<evidence type="ECO:0000256" key="3">
    <source>
        <dbReference type="ARBA" id="ARBA00022801"/>
    </source>
</evidence>
<keyword evidence="5" id="KW-0175">Coiled coil</keyword>
<evidence type="ECO:0000256" key="4">
    <source>
        <dbReference type="ARBA" id="ARBA00022807"/>
    </source>
</evidence>
<protein>
    <submittedName>
        <fullName evidence="8">NlpC/P60 family protein</fullName>
    </submittedName>
</protein>
<keyword evidence="9" id="KW-1185">Reference proteome</keyword>
<reference evidence="8 9" key="1">
    <citation type="submission" date="2024-10" db="EMBL/GenBank/DDBJ databases">
        <authorList>
            <person name="Topkara A.R."/>
            <person name="Saygin H."/>
        </authorList>
    </citation>
    <scope>NUCLEOTIDE SEQUENCE [LARGE SCALE GENOMIC DNA]</scope>
    <source>
        <strain evidence="8 9">M3C6</strain>
    </source>
</reference>
<comment type="caution">
    <text evidence="8">The sequence shown here is derived from an EMBL/GenBank/DDBJ whole genome shotgun (WGS) entry which is preliminary data.</text>
</comment>
<keyword evidence="3" id="KW-0378">Hydrolase</keyword>
<feature type="coiled-coil region" evidence="5">
    <location>
        <begin position="36"/>
        <end position="70"/>
    </location>
</feature>
<keyword evidence="4" id="KW-0788">Thiol protease</keyword>
<feature type="signal peptide" evidence="6">
    <location>
        <begin position="1"/>
        <end position="24"/>
    </location>
</feature>
<evidence type="ECO:0000256" key="6">
    <source>
        <dbReference type="SAM" id="SignalP"/>
    </source>
</evidence>
<name>A0ABW7A8T3_9ACTN</name>
<organism evidence="8 9">
    <name type="scientific">Nonomuraea marmarensis</name>
    <dbReference type="NCBI Taxonomy" id="3351344"/>
    <lineage>
        <taxon>Bacteria</taxon>
        <taxon>Bacillati</taxon>
        <taxon>Actinomycetota</taxon>
        <taxon>Actinomycetes</taxon>
        <taxon>Streptosporangiales</taxon>
        <taxon>Streptosporangiaceae</taxon>
        <taxon>Nonomuraea</taxon>
    </lineage>
</organism>
<evidence type="ECO:0000256" key="5">
    <source>
        <dbReference type="SAM" id="Coils"/>
    </source>
</evidence>
<feature type="chain" id="PRO_5045616484" evidence="6">
    <location>
        <begin position="25"/>
        <end position="321"/>
    </location>
</feature>
<keyword evidence="6" id="KW-0732">Signal</keyword>
<dbReference type="EMBL" id="JBICRM010000005">
    <property type="protein sequence ID" value="MFG1703745.1"/>
    <property type="molecule type" value="Genomic_DNA"/>
</dbReference>
<sequence>MLGRTAVAVTLASAALVSNPGAAAADPSPAQARAKLVKLNEQADQVVERYNQATETYRNAKKKYDVLNTELGRKAAQADTLRKDLATVAVSDYQLGPFTGWGRFVGQGDPESILSGMASLEQIAQARAAKVRAFEATTKDLRDRRDQAKGVLREADTARDKVRGEKTKVDKLVGEQTKLLRRLGAFQTGDPNSPGIQYTGPASGNAREALQFAFAQVGKPYRYGGTGPNSFDCSGLTQAAWRTAGVELPRTTWTQWSWGAGRRVPLDALQPGDLLFSKGLGHMGMYAGGGKMVHAPQTGDVIKVVDLDDYWRNRLLGAIRP</sequence>
<dbReference type="InterPro" id="IPR051794">
    <property type="entry name" value="PG_Endopeptidase_C40"/>
</dbReference>
<gene>
    <name evidence="8" type="ORF">ACFLIM_11165</name>
</gene>
<dbReference type="PANTHER" id="PTHR47359:SF3">
    <property type="entry name" value="NLP_P60 DOMAIN-CONTAINING PROTEIN-RELATED"/>
    <property type="match status" value="1"/>
</dbReference>
<comment type="similarity">
    <text evidence="1">Belongs to the peptidase C40 family.</text>
</comment>
<dbReference type="Gene3D" id="3.90.1720.10">
    <property type="entry name" value="endopeptidase domain like (from Nostoc punctiforme)"/>
    <property type="match status" value="1"/>
</dbReference>
<dbReference type="InterPro" id="IPR000064">
    <property type="entry name" value="NLP_P60_dom"/>
</dbReference>
<evidence type="ECO:0000313" key="9">
    <source>
        <dbReference type="Proteomes" id="UP001603978"/>
    </source>
</evidence>
<dbReference type="PANTHER" id="PTHR47359">
    <property type="entry name" value="PEPTIDOGLYCAN DL-ENDOPEPTIDASE CWLO"/>
    <property type="match status" value="1"/>
</dbReference>